<dbReference type="Proteomes" id="UP000289340">
    <property type="component" value="Chromosome 11"/>
</dbReference>
<proteinExistence type="predicted"/>
<gene>
    <name evidence="1" type="ORF">D0Y65_032345</name>
</gene>
<evidence type="ECO:0000313" key="2">
    <source>
        <dbReference type="Proteomes" id="UP000289340"/>
    </source>
</evidence>
<dbReference type="AlphaFoldDB" id="A0A445ICM6"/>
<reference evidence="1 2" key="1">
    <citation type="submission" date="2018-09" db="EMBL/GenBank/DDBJ databases">
        <title>A high-quality reference genome of wild soybean provides a powerful tool to mine soybean genomes.</title>
        <authorList>
            <person name="Xie M."/>
            <person name="Chung C.Y.L."/>
            <person name="Li M.-W."/>
            <person name="Wong F.-L."/>
            <person name="Chan T.-F."/>
            <person name="Lam H.-M."/>
        </authorList>
    </citation>
    <scope>NUCLEOTIDE SEQUENCE [LARGE SCALE GENOMIC DNA]</scope>
    <source>
        <strain evidence="2">cv. W05</strain>
        <tissue evidence="1">Hypocotyl of etiolated seedlings</tissue>
    </source>
</reference>
<evidence type="ECO:0000313" key="1">
    <source>
        <dbReference type="EMBL" id="RZB83790.1"/>
    </source>
</evidence>
<organism evidence="1 2">
    <name type="scientific">Glycine soja</name>
    <name type="common">Wild soybean</name>
    <dbReference type="NCBI Taxonomy" id="3848"/>
    <lineage>
        <taxon>Eukaryota</taxon>
        <taxon>Viridiplantae</taxon>
        <taxon>Streptophyta</taxon>
        <taxon>Embryophyta</taxon>
        <taxon>Tracheophyta</taxon>
        <taxon>Spermatophyta</taxon>
        <taxon>Magnoliopsida</taxon>
        <taxon>eudicotyledons</taxon>
        <taxon>Gunneridae</taxon>
        <taxon>Pentapetalae</taxon>
        <taxon>rosids</taxon>
        <taxon>fabids</taxon>
        <taxon>Fabales</taxon>
        <taxon>Fabaceae</taxon>
        <taxon>Papilionoideae</taxon>
        <taxon>50 kb inversion clade</taxon>
        <taxon>NPAAA clade</taxon>
        <taxon>indigoferoid/millettioid clade</taxon>
        <taxon>Phaseoleae</taxon>
        <taxon>Glycine</taxon>
        <taxon>Glycine subgen. Soja</taxon>
    </lineage>
</organism>
<accession>A0A445ICM6</accession>
<comment type="caution">
    <text evidence="1">The sequence shown here is derived from an EMBL/GenBank/DDBJ whole genome shotgun (WGS) entry which is preliminary data.</text>
</comment>
<protein>
    <submittedName>
        <fullName evidence="1">Uncharacterized protein</fullName>
    </submittedName>
</protein>
<dbReference type="EMBL" id="QZWG01000011">
    <property type="protein sequence ID" value="RZB83790.1"/>
    <property type="molecule type" value="Genomic_DNA"/>
</dbReference>
<keyword evidence="2" id="KW-1185">Reference proteome</keyword>
<name>A0A445ICM6_GLYSO</name>
<sequence>MQFYVQPLLQSMILFAFIRIGKEGWALTQTIRLLPCDLNIIDSNPSPCPIRGVSCIERERRRQQREATIANSST</sequence>